<reference evidence="1" key="2">
    <citation type="submission" date="2018-03" db="EMBL/GenBank/DDBJ databases">
        <title>The Triticum urartu genome reveals the dynamic nature of wheat genome evolution.</title>
        <authorList>
            <person name="Ling H."/>
            <person name="Ma B."/>
            <person name="Shi X."/>
            <person name="Liu H."/>
            <person name="Dong L."/>
            <person name="Sun H."/>
            <person name="Cao Y."/>
            <person name="Gao Q."/>
            <person name="Zheng S."/>
            <person name="Li Y."/>
            <person name="Yu Y."/>
            <person name="Du H."/>
            <person name="Qi M."/>
            <person name="Li Y."/>
            <person name="Yu H."/>
            <person name="Cui Y."/>
            <person name="Wang N."/>
            <person name="Chen C."/>
            <person name="Wu H."/>
            <person name="Zhao Y."/>
            <person name="Zhang J."/>
            <person name="Li Y."/>
            <person name="Zhou W."/>
            <person name="Zhang B."/>
            <person name="Hu W."/>
            <person name="Eijk M."/>
            <person name="Tang J."/>
            <person name="Witsenboer H."/>
            <person name="Zhao S."/>
            <person name="Li Z."/>
            <person name="Zhang A."/>
            <person name="Wang D."/>
            <person name="Liang C."/>
        </authorList>
    </citation>
    <scope>NUCLEOTIDE SEQUENCE [LARGE SCALE GENOMIC DNA]</scope>
    <source>
        <strain evidence="1">cv. G1812</strain>
    </source>
</reference>
<reference evidence="2" key="1">
    <citation type="journal article" date="2013" name="Nature">
        <title>Draft genome of the wheat A-genome progenitor Triticum urartu.</title>
        <authorList>
            <person name="Ling H.Q."/>
            <person name="Zhao S."/>
            <person name="Liu D."/>
            <person name="Wang J."/>
            <person name="Sun H."/>
            <person name="Zhang C."/>
            <person name="Fan H."/>
            <person name="Li D."/>
            <person name="Dong L."/>
            <person name="Tao Y."/>
            <person name="Gao C."/>
            <person name="Wu H."/>
            <person name="Li Y."/>
            <person name="Cui Y."/>
            <person name="Guo X."/>
            <person name="Zheng S."/>
            <person name="Wang B."/>
            <person name="Yu K."/>
            <person name="Liang Q."/>
            <person name="Yang W."/>
            <person name="Lou X."/>
            <person name="Chen J."/>
            <person name="Feng M."/>
            <person name="Jian J."/>
            <person name="Zhang X."/>
            <person name="Luo G."/>
            <person name="Jiang Y."/>
            <person name="Liu J."/>
            <person name="Wang Z."/>
            <person name="Sha Y."/>
            <person name="Zhang B."/>
            <person name="Wu H."/>
            <person name="Tang D."/>
            <person name="Shen Q."/>
            <person name="Xue P."/>
            <person name="Zou S."/>
            <person name="Wang X."/>
            <person name="Liu X."/>
            <person name="Wang F."/>
            <person name="Yang Y."/>
            <person name="An X."/>
            <person name="Dong Z."/>
            <person name="Zhang K."/>
            <person name="Zhang X."/>
            <person name="Luo M.C."/>
            <person name="Dvorak J."/>
            <person name="Tong Y."/>
            <person name="Wang J."/>
            <person name="Yang H."/>
            <person name="Li Z."/>
            <person name="Wang D."/>
            <person name="Zhang A."/>
            <person name="Wang J."/>
        </authorList>
    </citation>
    <scope>NUCLEOTIDE SEQUENCE</scope>
    <source>
        <strain evidence="2">cv. G1812</strain>
    </source>
</reference>
<keyword evidence="2" id="KW-1185">Reference proteome</keyword>
<dbReference type="EnsemblPlants" id="TuG1812G0200001865.01.T01">
    <property type="protein sequence ID" value="TuG1812G0200001865.01.T01.cds434750"/>
    <property type="gene ID" value="TuG1812G0200001865.01"/>
</dbReference>
<evidence type="ECO:0000313" key="1">
    <source>
        <dbReference type="EnsemblPlants" id="TuG1812G0200001865.01.T01.cds434750"/>
    </source>
</evidence>
<name>A0A8R7TET8_TRIUA</name>
<dbReference type="Gramene" id="TuG1812G0200001865.01.T01">
    <property type="protein sequence ID" value="TuG1812G0200001865.01.T01.cds434750"/>
    <property type="gene ID" value="TuG1812G0200001865.01"/>
</dbReference>
<organism evidence="1 2">
    <name type="scientific">Triticum urartu</name>
    <name type="common">Red wild einkorn</name>
    <name type="synonym">Crithodium urartu</name>
    <dbReference type="NCBI Taxonomy" id="4572"/>
    <lineage>
        <taxon>Eukaryota</taxon>
        <taxon>Viridiplantae</taxon>
        <taxon>Streptophyta</taxon>
        <taxon>Embryophyta</taxon>
        <taxon>Tracheophyta</taxon>
        <taxon>Spermatophyta</taxon>
        <taxon>Magnoliopsida</taxon>
        <taxon>Liliopsida</taxon>
        <taxon>Poales</taxon>
        <taxon>Poaceae</taxon>
        <taxon>BOP clade</taxon>
        <taxon>Pooideae</taxon>
        <taxon>Triticodae</taxon>
        <taxon>Triticeae</taxon>
        <taxon>Triticinae</taxon>
        <taxon>Triticum</taxon>
    </lineage>
</organism>
<proteinExistence type="predicted"/>
<evidence type="ECO:0000313" key="2">
    <source>
        <dbReference type="Proteomes" id="UP000015106"/>
    </source>
</evidence>
<dbReference type="AlphaFoldDB" id="A0A8R7TET8"/>
<accession>A0A8R7TET8</accession>
<reference evidence="1" key="3">
    <citation type="submission" date="2022-06" db="UniProtKB">
        <authorList>
            <consortium name="EnsemblPlants"/>
        </authorList>
    </citation>
    <scope>IDENTIFICATION</scope>
</reference>
<dbReference type="Proteomes" id="UP000015106">
    <property type="component" value="Chromosome 2"/>
</dbReference>
<protein>
    <submittedName>
        <fullName evidence="1">Uncharacterized protein</fullName>
    </submittedName>
</protein>
<sequence>MCLLNTDRWNIFKACMVWVCNLAQWEITEKYTFFQHDMVLKWESTIKLKCVGTSHCR</sequence>